<dbReference type="EMBL" id="JAAFYZ010000373">
    <property type="protein sequence ID" value="MBS2554437.1"/>
    <property type="molecule type" value="Genomic_DNA"/>
</dbReference>
<keyword evidence="3" id="KW-1185">Reference proteome</keyword>
<protein>
    <submittedName>
        <fullName evidence="2">Uncharacterized protein</fullName>
    </submittedName>
</protein>
<evidence type="ECO:0000313" key="3">
    <source>
        <dbReference type="Proteomes" id="UP000730482"/>
    </source>
</evidence>
<evidence type="ECO:0000256" key="1">
    <source>
        <dbReference type="SAM" id="Phobius"/>
    </source>
</evidence>
<reference evidence="2 3" key="1">
    <citation type="submission" date="2020-02" db="EMBL/GenBank/DDBJ databases">
        <title>Acidophilic actinobacteria isolated from forest soil.</title>
        <authorList>
            <person name="Golinska P."/>
        </authorList>
    </citation>
    <scope>NUCLEOTIDE SEQUENCE [LARGE SCALE GENOMIC DNA]</scope>
    <source>
        <strain evidence="2 3">NL8</strain>
    </source>
</reference>
<organism evidence="2 3">
    <name type="scientific">Catenulispora pinistramenti</name>
    <dbReference type="NCBI Taxonomy" id="2705254"/>
    <lineage>
        <taxon>Bacteria</taxon>
        <taxon>Bacillati</taxon>
        <taxon>Actinomycetota</taxon>
        <taxon>Actinomycetes</taxon>
        <taxon>Catenulisporales</taxon>
        <taxon>Catenulisporaceae</taxon>
        <taxon>Catenulispora</taxon>
    </lineage>
</organism>
<keyword evidence="1" id="KW-0472">Membrane</keyword>
<name>A0ABS5L7Y2_9ACTN</name>
<feature type="transmembrane region" description="Helical" evidence="1">
    <location>
        <begin position="28"/>
        <end position="44"/>
    </location>
</feature>
<accession>A0ABS5L7Y2</accession>
<proteinExistence type="predicted"/>
<sequence>MSRDSDTITLLWLLAAIGVVAYRRHIAYWLGIGMVMLLLTSLLLDSHH</sequence>
<dbReference type="Proteomes" id="UP000730482">
    <property type="component" value="Unassembled WGS sequence"/>
</dbReference>
<comment type="caution">
    <text evidence="2">The sequence shown here is derived from an EMBL/GenBank/DDBJ whole genome shotgun (WGS) entry which is preliminary data.</text>
</comment>
<evidence type="ECO:0000313" key="2">
    <source>
        <dbReference type="EMBL" id="MBS2554437.1"/>
    </source>
</evidence>
<dbReference type="RefSeq" id="WP_212021876.1">
    <property type="nucleotide sequence ID" value="NZ_JAAFYZ010000373.1"/>
</dbReference>
<keyword evidence="1" id="KW-1133">Transmembrane helix</keyword>
<gene>
    <name evidence="2" type="ORF">KGQ19_47045</name>
</gene>
<keyword evidence="1" id="KW-0812">Transmembrane</keyword>